<keyword evidence="1" id="KW-1133">Transmembrane helix</keyword>
<keyword evidence="1" id="KW-0472">Membrane</keyword>
<organism evidence="2 3">
    <name type="scientific">Acrobeloides nanus</name>
    <dbReference type="NCBI Taxonomy" id="290746"/>
    <lineage>
        <taxon>Eukaryota</taxon>
        <taxon>Metazoa</taxon>
        <taxon>Ecdysozoa</taxon>
        <taxon>Nematoda</taxon>
        <taxon>Chromadorea</taxon>
        <taxon>Rhabditida</taxon>
        <taxon>Tylenchina</taxon>
        <taxon>Cephalobomorpha</taxon>
        <taxon>Cephaloboidea</taxon>
        <taxon>Cephalobidae</taxon>
        <taxon>Acrobeloides</taxon>
    </lineage>
</organism>
<keyword evidence="2" id="KW-1185">Reference proteome</keyword>
<reference evidence="3" key="1">
    <citation type="submission" date="2022-11" db="UniProtKB">
        <authorList>
            <consortium name="WormBaseParasite"/>
        </authorList>
    </citation>
    <scope>IDENTIFICATION</scope>
</reference>
<evidence type="ECO:0000313" key="2">
    <source>
        <dbReference type="Proteomes" id="UP000887540"/>
    </source>
</evidence>
<proteinExistence type="predicted"/>
<evidence type="ECO:0000313" key="3">
    <source>
        <dbReference type="WBParaSite" id="ACRNAN_Path_108.g396.t1"/>
    </source>
</evidence>
<feature type="transmembrane region" description="Helical" evidence="1">
    <location>
        <begin position="20"/>
        <end position="40"/>
    </location>
</feature>
<sequence>MNFVMPKNVLVNVHHLVDVIIIFVIVIIILYHLVIAVRLLSIINKLQHVIVVVKIFVSILVNNREKIILFASLYANQLARIHVLRR</sequence>
<evidence type="ECO:0000256" key="1">
    <source>
        <dbReference type="SAM" id="Phobius"/>
    </source>
</evidence>
<dbReference type="AlphaFoldDB" id="A0A914BV78"/>
<accession>A0A914BV78</accession>
<protein>
    <submittedName>
        <fullName evidence="3">Uncharacterized protein</fullName>
    </submittedName>
</protein>
<dbReference type="WBParaSite" id="ACRNAN_Path_108.g396.t1">
    <property type="protein sequence ID" value="ACRNAN_Path_108.g396.t1"/>
    <property type="gene ID" value="ACRNAN_Path_108.g396"/>
</dbReference>
<dbReference type="Proteomes" id="UP000887540">
    <property type="component" value="Unplaced"/>
</dbReference>
<name>A0A914BV78_9BILA</name>
<keyword evidence="1" id="KW-0812">Transmembrane</keyword>